<dbReference type="InterPro" id="IPR042094">
    <property type="entry name" value="T2SS_GspF_sf"/>
</dbReference>
<gene>
    <name evidence="9" type="primary">epsF_3</name>
    <name evidence="9" type="ORF">KOR42_37620</name>
</gene>
<evidence type="ECO:0000256" key="2">
    <source>
        <dbReference type="ARBA" id="ARBA00005745"/>
    </source>
</evidence>
<dbReference type="InterPro" id="IPR003004">
    <property type="entry name" value="GspF/PilC"/>
</dbReference>
<dbReference type="Proteomes" id="UP000317243">
    <property type="component" value="Unassembled WGS sequence"/>
</dbReference>
<dbReference type="PRINTS" id="PR00812">
    <property type="entry name" value="BCTERIALGSPF"/>
</dbReference>
<dbReference type="EMBL" id="SIHI01000016">
    <property type="protein sequence ID" value="TWT49944.1"/>
    <property type="molecule type" value="Genomic_DNA"/>
</dbReference>
<keyword evidence="10" id="KW-1185">Reference proteome</keyword>
<evidence type="ECO:0000256" key="1">
    <source>
        <dbReference type="ARBA" id="ARBA00004651"/>
    </source>
</evidence>
<sequence length="350" mass="38464">MLRMTQSSSTQRLRPDEIRALIREIQAMISSGVPLNLGLRNSAVGLTKQLDPVAKRLSERLENGATVSAAFEDEESIPAEFRAVVVAGLYCGESEKVLEDVSQMTSTLDQMRRTVRLGIVYPMTVVIVAVALLGILISGLLPQLLATYQDLHLEIPWWLSWSQHVQIESRYFLWAAVALLFGAIWWLAGDRSGSGARSMLLPGVRRVQRSFQISHFAHLLSLLCSHNVPLSDALKLSGDASGSPRLQSDCVQLATAVESGESVEVAIEKSAEFPDFLKWLIVTGSEDSQLPTALAEAAEFYQKRAESNARWFSKIIPVILVVAIGGGVTLVYVLSVFGPMVDLWLRLGQF</sequence>
<organism evidence="9 10">
    <name type="scientific">Thalassoglobus neptunius</name>
    <dbReference type="NCBI Taxonomy" id="1938619"/>
    <lineage>
        <taxon>Bacteria</taxon>
        <taxon>Pseudomonadati</taxon>
        <taxon>Planctomycetota</taxon>
        <taxon>Planctomycetia</taxon>
        <taxon>Planctomycetales</taxon>
        <taxon>Planctomycetaceae</taxon>
        <taxon>Thalassoglobus</taxon>
    </lineage>
</organism>
<comment type="caution">
    <text evidence="9">The sequence shown here is derived from an EMBL/GenBank/DDBJ whole genome shotgun (WGS) entry which is preliminary data.</text>
</comment>
<dbReference type="AlphaFoldDB" id="A0A5C5WGN1"/>
<proteinExistence type="inferred from homology"/>
<keyword evidence="4 7" id="KW-0812">Transmembrane</keyword>
<keyword evidence="3" id="KW-1003">Cell membrane</keyword>
<dbReference type="PANTHER" id="PTHR30012:SF0">
    <property type="entry name" value="TYPE II SECRETION SYSTEM PROTEIN F-RELATED"/>
    <property type="match status" value="1"/>
</dbReference>
<dbReference type="InterPro" id="IPR018076">
    <property type="entry name" value="T2SS_GspF_dom"/>
</dbReference>
<dbReference type="GO" id="GO:0005886">
    <property type="term" value="C:plasma membrane"/>
    <property type="evidence" value="ECO:0007669"/>
    <property type="project" value="UniProtKB-SubCell"/>
</dbReference>
<comment type="subcellular location">
    <subcellularLocation>
        <location evidence="1">Cell membrane</location>
        <topology evidence="1">Multi-pass membrane protein</topology>
    </subcellularLocation>
</comment>
<dbReference type="OrthoDB" id="239459at2"/>
<feature type="transmembrane region" description="Helical" evidence="7">
    <location>
        <begin position="119"/>
        <end position="141"/>
    </location>
</feature>
<feature type="domain" description="Type II secretion system protein GspF" evidence="8">
    <location>
        <begin position="22"/>
        <end position="142"/>
    </location>
</feature>
<evidence type="ECO:0000313" key="9">
    <source>
        <dbReference type="EMBL" id="TWT49944.1"/>
    </source>
</evidence>
<feature type="transmembrane region" description="Helical" evidence="7">
    <location>
        <begin position="311"/>
        <end position="337"/>
    </location>
</feature>
<reference evidence="9 10" key="1">
    <citation type="submission" date="2019-02" db="EMBL/GenBank/DDBJ databases">
        <title>Deep-cultivation of Planctomycetes and their phenomic and genomic characterization uncovers novel biology.</title>
        <authorList>
            <person name="Wiegand S."/>
            <person name="Jogler M."/>
            <person name="Boedeker C."/>
            <person name="Pinto D."/>
            <person name="Vollmers J."/>
            <person name="Rivas-Marin E."/>
            <person name="Kohn T."/>
            <person name="Peeters S.H."/>
            <person name="Heuer A."/>
            <person name="Rast P."/>
            <person name="Oberbeckmann S."/>
            <person name="Bunk B."/>
            <person name="Jeske O."/>
            <person name="Meyerdierks A."/>
            <person name="Storesund J.E."/>
            <person name="Kallscheuer N."/>
            <person name="Luecker S."/>
            <person name="Lage O.M."/>
            <person name="Pohl T."/>
            <person name="Merkel B.J."/>
            <person name="Hornburger P."/>
            <person name="Mueller R.-W."/>
            <person name="Bruemmer F."/>
            <person name="Labrenz M."/>
            <person name="Spormann A.M."/>
            <person name="Op Den Camp H."/>
            <person name="Overmann J."/>
            <person name="Amann R."/>
            <person name="Jetten M.S.M."/>
            <person name="Mascher T."/>
            <person name="Medema M.H."/>
            <person name="Devos D.P."/>
            <person name="Kaster A.-K."/>
            <person name="Ovreas L."/>
            <person name="Rohde M."/>
            <person name="Galperin M.Y."/>
            <person name="Jogler C."/>
        </authorList>
    </citation>
    <scope>NUCLEOTIDE SEQUENCE [LARGE SCALE GENOMIC DNA]</scope>
    <source>
        <strain evidence="9 10">KOR42</strain>
    </source>
</reference>
<protein>
    <submittedName>
        <fullName evidence="9">Type II secretion system protein F</fullName>
    </submittedName>
</protein>
<evidence type="ECO:0000256" key="7">
    <source>
        <dbReference type="SAM" id="Phobius"/>
    </source>
</evidence>
<evidence type="ECO:0000313" key="10">
    <source>
        <dbReference type="Proteomes" id="UP000317243"/>
    </source>
</evidence>
<evidence type="ECO:0000256" key="5">
    <source>
        <dbReference type="ARBA" id="ARBA00022989"/>
    </source>
</evidence>
<keyword evidence="5 7" id="KW-1133">Transmembrane helix</keyword>
<name>A0A5C5WGN1_9PLAN</name>
<keyword evidence="6 7" id="KW-0472">Membrane</keyword>
<dbReference type="RefSeq" id="WP_146511193.1">
    <property type="nucleotide sequence ID" value="NZ_SIHI01000016.1"/>
</dbReference>
<accession>A0A5C5WGN1</accession>
<feature type="transmembrane region" description="Helical" evidence="7">
    <location>
        <begin position="171"/>
        <end position="189"/>
    </location>
</feature>
<evidence type="ECO:0000259" key="8">
    <source>
        <dbReference type="Pfam" id="PF00482"/>
    </source>
</evidence>
<dbReference type="PANTHER" id="PTHR30012">
    <property type="entry name" value="GENERAL SECRETION PATHWAY PROTEIN"/>
    <property type="match status" value="1"/>
</dbReference>
<dbReference type="Gene3D" id="1.20.81.30">
    <property type="entry name" value="Type II secretion system (T2SS), domain F"/>
    <property type="match status" value="2"/>
</dbReference>
<evidence type="ECO:0000256" key="6">
    <source>
        <dbReference type="ARBA" id="ARBA00023136"/>
    </source>
</evidence>
<comment type="similarity">
    <text evidence="2">Belongs to the GSP F family.</text>
</comment>
<evidence type="ECO:0000256" key="3">
    <source>
        <dbReference type="ARBA" id="ARBA00022475"/>
    </source>
</evidence>
<evidence type="ECO:0000256" key="4">
    <source>
        <dbReference type="ARBA" id="ARBA00022692"/>
    </source>
</evidence>
<dbReference type="Pfam" id="PF00482">
    <property type="entry name" value="T2SSF"/>
    <property type="match status" value="2"/>
</dbReference>
<feature type="domain" description="Type II secretion system protein GspF" evidence="8">
    <location>
        <begin position="216"/>
        <end position="336"/>
    </location>
</feature>